<feature type="compositionally biased region" description="Low complexity" evidence="1">
    <location>
        <begin position="170"/>
        <end position="181"/>
    </location>
</feature>
<name>A0A9K3GF31_9EUKA</name>
<sequence>MCCHPAEASVGWLGLPIISAFNPSVPPAAVRVSPDAYRRHSTLEEDSEGERGRERETETEGEAETEGERDSADQSDSTGSYQTPTPLSLPLPLTLAPRVVESEAGHSPVTERERESEGEDSDEEAITEPEALVDDDDMYTVGERERHSTPEGDDNPGSHITDTIHTGTQPSESEADLSSPESESEDPPFTPSRSISPPDTDSD</sequence>
<keyword evidence="3" id="KW-1185">Reference proteome</keyword>
<organism evidence="2 3">
    <name type="scientific">Kipferlia bialata</name>
    <dbReference type="NCBI Taxonomy" id="797122"/>
    <lineage>
        <taxon>Eukaryota</taxon>
        <taxon>Metamonada</taxon>
        <taxon>Carpediemonas-like organisms</taxon>
        <taxon>Kipferlia</taxon>
    </lineage>
</organism>
<proteinExistence type="predicted"/>
<dbReference type="AlphaFoldDB" id="A0A9K3GF31"/>
<feature type="compositionally biased region" description="Polar residues" evidence="1">
    <location>
        <begin position="158"/>
        <end position="169"/>
    </location>
</feature>
<gene>
    <name evidence="2" type="ORF">KIPB_001226</name>
</gene>
<feature type="compositionally biased region" description="Low complexity" evidence="1">
    <location>
        <begin position="83"/>
        <end position="97"/>
    </location>
</feature>
<evidence type="ECO:0000313" key="2">
    <source>
        <dbReference type="EMBL" id="GIQ80427.1"/>
    </source>
</evidence>
<comment type="caution">
    <text evidence="2">The sequence shown here is derived from an EMBL/GenBank/DDBJ whole genome shotgun (WGS) entry which is preliminary data.</text>
</comment>
<dbReference type="EMBL" id="BDIP01000168">
    <property type="protein sequence ID" value="GIQ80427.1"/>
    <property type="molecule type" value="Genomic_DNA"/>
</dbReference>
<feature type="compositionally biased region" description="Basic and acidic residues" evidence="1">
    <location>
        <begin position="36"/>
        <end position="58"/>
    </location>
</feature>
<feature type="compositionally biased region" description="Basic and acidic residues" evidence="1">
    <location>
        <begin position="100"/>
        <end position="115"/>
    </location>
</feature>
<feature type="compositionally biased region" description="Polar residues" evidence="1">
    <location>
        <begin position="193"/>
        <end position="203"/>
    </location>
</feature>
<evidence type="ECO:0000313" key="3">
    <source>
        <dbReference type="Proteomes" id="UP000265618"/>
    </source>
</evidence>
<feature type="compositionally biased region" description="Acidic residues" evidence="1">
    <location>
        <begin position="116"/>
        <end position="138"/>
    </location>
</feature>
<accession>A0A9K3GF31</accession>
<protein>
    <submittedName>
        <fullName evidence="2">Uncharacterized protein</fullName>
    </submittedName>
</protein>
<reference evidence="2 3" key="1">
    <citation type="journal article" date="2018" name="PLoS ONE">
        <title>The draft genome of Kipferlia bialata reveals reductive genome evolution in fornicate parasites.</title>
        <authorList>
            <person name="Tanifuji G."/>
            <person name="Takabayashi S."/>
            <person name="Kume K."/>
            <person name="Takagi M."/>
            <person name="Nakayama T."/>
            <person name="Kamikawa R."/>
            <person name="Inagaki Y."/>
            <person name="Hashimoto T."/>
        </authorList>
    </citation>
    <scope>NUCLEOTIDE SEQUENCE [LARGE SCALE GENOMIC DNA]</scope>
    <source>
        <strain evidence="2">NY0173</strain>
    </source>
</reference>
<dbReference type="Proteomes" id="UP000265618">
    <property type="component" value="Unassembled WGS sequence"/>
</dbReference>
<evidence type="ECO:0000256" key="1">
    <source>
        <dbReference type="SAM" id="MobiDB-lite"/>
    </source>
</evidence>
<feature type="region of interest" description="Disordered" evidence="1">
    <location>
        <begin position="23"/>
        <end position="203"/>
    </location>
</feature>